<evidence type="ECO:0000256" key="2">
    <source>
        <dbReference type="ARBA" id="ARBA00010989"/>
    </source>
</evidence>
<dbReference type="Gene3D" id="3.50.50.60">
    <property type="entry name" value="FAD/NAD(P)-binding domain"/>
    <property type="match status" value="1"/>
</dbReference>
<dbReference type="RefSeq" id="XP_018188617.1">
    <property type="nucleotide sequence ID" value="XM_018332654.1"/>
</dbReference>
<evidence type="ECO:0000256" key="1">
    <source>
        <dbReference type="ARBA" id="ARBA00001974"/>
    </source>
</evidence>
<dbReference type="InterPro" id="IPR045170">
    <property type="entry name" value="MTOX"/>
</dbReference>
<dbReference type="PANTHER" id="PTHR10961">
    <property type="entry name" value="PEROXISOMAL SARCOSINE OXIDASE"/>
    <property type="match status" value="1"/>
</dbReference>
<evidence type="ECO:0000256" key="5">
    <source>
        <dbReference type="ARBA" id="ARBA00023002"/>
    </source>
</evidence>
<dbReference type="GO" id="GO:0050660">
    <property type="term" value="F:flavin adenine dinucleotide binding"/>
    <property type="evidence" value="ECO:0007669"/>
    <property type="project" value="EnsemblFungi"/>
</dbReference>
<dbReference type="GO" id="GO:0050031">
    <property type="term" value="F:L-pipecolate oxidase activity"/>
    <property type="evidence" value="ECO:0007669"/>
    <property type="project" value="EnsemblFungi"/>
</dbReference>
<sequence>MSSLDPPASKTSCITIVGAGLFGLTTALELTRRGYKNVQVVDRYLPPVADGSSVDISRIIRPDYADAFYAKLGLEAMRGWGEGGEYSPFFYRSGLLCMAGEGSHPYLEQSQANLEKMGIKTQNLRGNEMRERYPGVISGDLARARGYANTICGWADAQQAISYLARQCTQAGVSFLTGSHGTVLSLVTNGANEVIGVRTLTGAVIKSDQVILATGAWTPHLLDMANMSVSTGQPVGFLQLTEQEAEQMKDSPVIIDLSTGWFVFPPTPGTRILKMARHGYGYETSRTPSLQRDQKVSVPKLDSSNVNSTFLPTDAELALRQGLALFFPQLKDRPFINRRLCWYTDTPQGDFVIDHHPSYKNLFVATGGSGHAFKFLPALGRHIVDNFEHKASTEQKEKWAWKPTSTPISKGDGSRGGPPRRVLRRDEQARL</sequence>
<feature type="region of interest" description="Disordered" evidence="6">
    <location>
        <begin position="395"/>
        <end position="431"/>
    </location>
</feature>
<evidence type="ECO:0000313" key="9">
    <source>
        <dbReference type="Proteomes" id="UP000076632"/>
    </source>
</evidence>
<keyword evidence="9" id="KW-1185">Reference proteome</keyword>
<evidence type="ECO:0000259" key="7">
    <source>
        <dbReference type="Pfam" id="PF01266"/>
    </source>
</evidence>
<proteinExistence type="inferred from homology"/>
<gene>
    <name evidence="8" type="ORF">L228DRAFT_247510</name>
</gene>
<evidence type="ECO:0000313" key="8">
    <source>
        <dbReference type="EMBL" id="KZF23062.1"/>
    </source>
</evidence>
<dbReference type="GeneID" id="28897791"/>
<dbReference type="OMA" id="LKVACHS"/>
<dbReference type="InParanoid" id="A0A165H6R1"/>
<dbReference type="AlphaFoldDB" id="A0A165H6R1"/>
<dbReference type="Gene3D" id="3.30.9.10">
    <property type="entry name" value="D-Amino Acid Oxidase, subunit A, domain 2"/>
    <property type="match status" value="1"/>
</dbReference>
<dbReference type="SUPFAM" id="SSF54373">
    <property type="entry name" value="FAD-linked reductases, C-terminal domain"/>
    <property type="match status" value="1"/>
</dbReference>
<name>A0A165H6R1_XYLHT</name>
<keyword evidence="5" id="KW-0560">Oxidoreductase</keyword>
<dbReference type="PANTHER" id="PTHR10961:SF45">
    <property type="entry name" value="FAD DEPENDENT OXIDOREDUCTASE DOMAIN-CONTAINING PROTEIN-RELATED"/>
    <property type="match status" value="1"/>
</dbReference>
<dbReference type="Proteomes" id="UP000076632">
    <property type="component" value="Unassembled WGS sequence"/>
</dbReference>
<dbReference type="EMBL" id="KV407458">
    <property type="protein sequence ID" value="KZF23062.1"/>
    <property type="molecule type" value="Genomic_DNA"/>
</dbReference>
<evidence type="ECO:0000256" key="4">
    <source>
        <dbReference type="ARBA" id="ARBA00022827"/>
    </source>
</evidence>
<dbReference type="STRING" id="1328760.A0A165H6R1"/>
<comment type="similarity">
    <text evidence="2">Belongs to the MSOX/MTOX family.</text>
</comment>
<dbReference type="SUPFAM" id="SSF51905">
    <property type="entry name" value="FAD/NAD(P)-binding domain"/>
    <property type="match status" value="1"/>
</dbReference>
<organism evidence="8 9">
    <name type="scientific">Xylona heveae (strain CBS 132557 / TC161)</name>
    <dbReference type="NCBI Taxonomy" id="1328760"/>
    <lineage>
        <taxon>Eukaryota</taxon>
        <taxon>Fungi</taxon>
        <taxon>Dikarya</taxon>
        <taxon>Ascomycota</taxon>
        <taxon>Pezizomycotina</taxon>
        <taxon>Xylonomycetes</taxon>
        <taxon>Xylonales</taxon>
        <taxon>Xylonaceae</taxon>
        <taxon>Xylona</taxon>
    </lineage>
</organism>
<dbReference type="InterPro" id="IPR036188">
    <property type="entry name" value="FAD/NAD-bd_sf"/>
</dbReference>
<dbReference type="GO" id="GO:0004657">
    <property type="term" value="F:proline dehydrogenase activity"/>
    <property type="evidence" value="ECO:0007669"/>
    <property type="project" value="EnsemblFungi"/>
</dbReference>
<feature type="domain" description="FAD dependent oxidoreductase" evidence="7">
    <location>
        <begin position="14"/>
        <end position="385"/>
    </location>
</feature>
<dbReference type="GO" id="GO:0008115">
    <property type="term" value="F:sarcosine oxidase activity"/>
    <property type="evidence" value="ECO:0007669"/>
    <property type="project" value="TreeGrafter"/>
</dbReference>
<protein>
    <submittedName>
        <fullName evidence="8">FAD dependent oxidoreductase</fullName>
    </submittedName>
</protein>
<keyword evidence="4" id="KW-0274">FAD</keyword>
<accession>A0A165H6R1</accession>
<dbReference type="OrthoDB" id="2219495at2759"/>
<reference evidence="8 9" key="1">
    <citation type="journal article" date="2016" name="Fungal Biol.">
        <title>The genome of Xylona heveae provides a window into fungal endophytism.</title>
        <authorList>
            <person name="Gazis R."/>
            <person name="Kuo A."/>
            <person name="Riley R."/>
            <person name="LaButti K."/>
            <person name="Lipzen A."/>
            <person name="Lin J."/>
            <person name="Amirebrahimi M."/>
            <person name="Hesse C.N."/>
            <person name="Spatafora J.W."/>
            <person name="Henrissat B."/>
            <person name="Hainaut M."/>
            <person name="Grigoriev I.V."/>
            <person name="Hibbett D.S."/>
        </authorList>
    </citation>
    <scope>NUCLEOTIDE SEQUENCE [LARGE SCALE GENOMIC DNA]</scope>
    <source>
        <strain evidence="8 9">TC161</strain>
    </source>
</reference>
<comment type="cofactor">
    <cofactor evidence="1">
        <name>FAD</name>
        <dbReference type="ChEBI" id="CHEBI:57692"/>
    </cofactor>
</comment>
<dbReference type="Pfam" id="PF01266">
    <property type="entry name" value="DAO"/>
    <property type="match status" value="1"/>
</dbReference>
<keyword evidence="3" id="KW-0285">Flavoprotein</keyword>
<dbReference type="InterPro" id="IPR006076">
    <property type="entry name" value="FAD-dep_OxRdtase"/>
</dbReference>
<evidence type="ECO:0000256" key="6">
    <source>
        <dbReference type="SAM" id="MobiDB-lite"/>
    </source>
</evidence>
<evidence type="ECO:0000256" key="3">
    <source>
        <dbReference type="ARBA" id="ARBA00022630"/>
    </source>
</evidence>